<feature type="compositionally biased region" description="Basic and acidic residues" evidence="3">
    <location>
        <begin position="2201"/>
        <end position="2210"/>
    </location>
</feature>
<evidence type="ECO:0000256" key="3">
    <source>
        <dbReference type="SAM" id="MobiDB-lite"/>
    </source>
</evidence>
<feature type="compositionally biased region" description="Polar residues" evidence="3">
    <location>
        <begin position="749"/>
        <end position="765"/>
    </location>
</feature>
<dbReference type="GO" id="GO:0005737">
    <property type="term" value="C:cytoplasm"/>
    <property type="evidence" value="ECO:0007669"/>
    <property type="project" value="TreeGrafter"/>
</dbReference>
<accession>A0A9Q1CJH3</accession>
<feature type="region of interest" description="Disordered" evidence="3">
    <location>
        <begin position="738"/>
        <end position="765"/>
    </location>
</feature>
<keyword evidence="2" id="KW-0597">Phosphoprotein</keyword>
<feature type="compositionally biased region" description="Polar residues" evidence="3">
    <location>
        <begin position="912"/>
        <end position="928"/>
    </location>
</feature>
<dbReference type="InterPro" id="IPR016024">
    <property type="entry name" value="ARM-type_fold"/>
</dbReference>
<feature type="compositionally biased region" description="Polar residues" evidence="3">
    <location>
        <begin position="2158"/>
        <end position="2200"/>
    </location>
</feature>
<feature type="compositionally biased region" description="Polar residues" evidence="3">
    <location>
        <begin position="941"/>
        <end position="950"/>
    </location>
</feature>
<feature type="region of interest" description="Disordered" evidence="3">
    <location>
        <begin position="2076"/>
        <end position="2102"/>
    </location>
</feature>
<dbReference type="InterPro" id="IPR035974">
    <property type="entry name" value="Rap/Ran-GAP_sf"/>
</dbReference>
<evidence type="ECO:0000313" key="5">
    <source>
        <dbReference type="EMBL" id="KAJ8045604.1"/>
    </source>
</evidence>
<dbReference type="Pfam" id="PF20412">
    <property type="entry name" value="RALGAPB_N"/>
    <property type="match status" value="1"/>
</dbReference>
<dbReference type="InterPro" id="IPR027107">
    <property type="entry name" value="Tuberin/Ral-act_asu"/>
</dbReference>
<dbReference type="FunFam" id="3.40.50.11210:FF:000001">
    <property type="entry name" value="Ral GTPase-activating protein subunit alpha-1 isoform 1"/>
    <property type="match status" value="1"/>
</dbReference>
<dbReference type="GO" id="GO:0005096">
    <property type="term" value="F:GTPase activator activity"/>
    <property type="evidence" value="ECO:0007669"/>
    <property type="project" value="UniProtKB-KW"/>
</dbReference>
<feature type="region of interest" description="Disordered" evidence="3">
    <location>
        <begin position="1063"/>
        <end position="1089"/>
    </location>
</feature>
<feature type="region of interest" description="Disordered" evidence="3">
    <location>
        <begin position="1671"/>
        <end position="1694"/>
    </location>
</feature>
<dbReference type="GO" id="GO:0051056">
    <property type="term" value="P:regulation of small GTPase mediated signal transduction"/>
    <property type="evidence" value="ECO:0007669"/>
    <property type="project" value="InterPro"/>
</dbReference>
<dbReference type="OrthoDB" id="19311at2759"/>
<dbReference type="Gene3D" id="3.40.50.11210">
    <property type="entry name" value="Rap/Ran-GAP"/>
    <property type="match status" value="1"/>
</dbReference>
<dbReference type="Proteomes" id="UP001152320">
    <property type="component" value="Chromosome 3"/>
</dbReference>
<dbReference type="SUPFAM" id="SSF111347">
    <property type="entry name" value="Rap/Ran-GAP"/>
    <property type="match status" value="1"/>
</dbReference>
<name>A0A9Q1CJH3_HOLLE</name>
<comment type="caution">
    <text evidence="5">The sequence shown here is derived from an EMBL/GenBank/DDBJ whole genome shotgun (WGS) entry which is preliminary data.</text>
</comment>
<dbReference type="PROSITE" id="PS50085">
    <property type="entry name" value="RAPGAP"/>
    <property type="match status" value="1"/>
</dbReference>
<organism evidence="5 6">
    <name type="scientific">Holothuria leucospilota</name>
    <name type="common">Black long sea cucumber</name>
    <name type="synonym">Mertensiothuria leucospilota</name>
    <dbReference type="NCBI Taxonomy" id="206669"/>
    <lineage>
        <taxon>Eukaryota</taxon>
        <taxon>Metazoa</taxon>
        <taxon>Echinodermata</taxon>
        <taxon>Eleutherozoa</taxon>
        <taxon>Echinozoa</taxon>
        <taxon>Holothuroidea</taxon>
        <taxon>Aspidochirotacea</taxon>
        <taxon>Aspidochirotida</taxon>
        <taxon>Holothuriidae</taxon>
        <taxon>Holothuria</taxon>
    </lineage>
</organism>
<feature type="region of interest" description="Disordered" evidence="3">
    <location>
        <begin position="323"/>
        <end position="372"/>
    </location>
</feature>
<dbReference type="InterPro" id="IPR046859">
    <property type="entry name" value="RGPA/RALGAPB_N"/>
</dbReference>
<evidence type="ECO:0000256" key="1">
    <source>
        <dbReference type="ARBA" id="ARBA00022468"/>
    </source>
</evidence>
<feature type="region of interest" description="Disordered" evidence="3">
    <location>
        <begin position="909"/>
        <end position="953"/>
    </location>
</feature>
<protein>
    <submittedName>
        <fullName evidence="5">Ral GTPase-activating protein subunit alpha-1</fullName>
    </submittedName>
</protein>
<evidence type="ECO:0000259" key="4">
    <source>
        <dbReference type="PROSITE" id="PS50085"/>
    </source>
</evidence>
<feature type="compositionally biased region" description="Low complexity" evidence="3">
    <location>
        <begin position="929"/>
        <end position="940"/>
    </location>
</feature>
<dbReference type="PANTHER" id="PTHR10063">
    <property type="entry name" value="TUBERIN"/>
    <property type="match status" value="1"/>
</dbReference>
<dbReference type="PANTHER" id="PTHR10063:SF11">
    <property type="entry name" value="RHO GTPASE-ACTIVATING PROTEIN CG5521-RELATED"/>
    <property type="match status" value="1"/>
</dbReference>
<feature type="region of interest" description="Disordered" evidence="3">
    <location>
        <begin position="2118"/>
        <end position="2242"/>
    </location>
</feature>
<feature type="region of interest" description="Disordered" evidence="3">
    <location>
        <begin position="451"/>
        <end position="486"/>
    </location>
</feature>
<keyword evidence="6" id="KW-1185">Reference proteome</keyword>
<dbReference type="EMBL" id="JAIZAY010000003">
    <property type="protein sequence ID" value="KAJ8045604.1"/>
    <property type="molecule type" value="Genomic_DNA"/>
</dbReference>
<dbReference type="InterPro" id="IPR000331">
    <property type="entry name" value="Rap/Ran_GAP_dom"/>
</dbReference>
<dbReference type="GO" id="GO:0005634">
    <property type="term" value="C:nucleus"/>
    <property type="evidence" value="ECO:0007669"/>
    <property type="project" value="InterPro"/>
</dbReference>
<feature type="compositionally biased region" description="Polar residues" evidence="3">
    <location>
        <begin position="2118"/>
        <end position="2130"/>
    </location>
</feature>
<keyword evidence="1" id="KW-0343">GTPase activation</keyword>
<dbReference type="Pfam" id="PF02145">
    <property type="entry name" value="Rap_GAP"/>
    <property type="match status" value="1"/>
</dbReference>
<reference evidence="5" key="1">
    <citation type="submission" date="2021-10" db="EMBL/GenBank/DDBJ databases">
        <title>Tropical sea cucumber genome reveals ecological adaptation and Cuvierian tubules defense mechanism.</title>
        <authorList>
            <person name="Chen T."/>
        </authorList>
    </citation>
    <scope>NUCLEOTIDE SEQUENCE</scope>
    <source>
        <strain evidence="5">Nanhai2018</strain>
        <tissue evidence="5">Muscle</tissue>
    </source>
</reference>
<gene>
    <name evidence="5" type="ORF">HOLleu_08642</name>
</gene>
<proteinExistence type="predicted"/>
<evidence type="ECO:0000256" key="2">
    <source>
        <dbReference type="ARBA" id="ARBA00022553"/>
    </source>
</evidence>
<evidence type="ECO:0000313" key="6">
    <source>
        <dbReference type="Proteomes" id="UP001152320"/>
    </source>
</evidence>
<dbReference type="SUPFAM" id="SSF48371">
    <property type="entry name" value="ARM repeat"/>
    <property type="match status" value="1"/>
</dbReference>
<feature type="domain" description="Rap-GAP" evidence="4">
    <location>
        <begin position="1845"/>
        <end position="2052"/>
    </location>
</feature>
<feature type="compositionally biased region" description="Basic and acidic residues" evidence="3">
    <location>
        <begin position="342"/>
        <end position="364"/>
    </location>
</feature>
<sequence>MFSKKSSGDLKKSCQKVIDHKKDAVTRLKHLRIVLDNLQAVDVRSYFEKNHSQIYYVFYENFILVEAGLRQKVTKAQREELDNVLYVLERIIVYLPNLIHVRWQFNSIGRILKKLLHVGNCLKVRLDGMRLFLLWFQVLQNNASHECYLIYATLVPNFPPPEELQGTSLEGVMVQGSKVISSSEVPIEEAEIQPIIAQQPGEKHPDNLPKVMLESLLRYSVAESMMIHRVCRMEWDNERRSENSFIFLLTCFKRFYLPTIFPEFSSSTSLYKSIHDIPDLRIQHSLNEKSDGMISSLVAACKVSVIQWVISFITIKKNSKPPNRLKHETKVEKEEDEEQEESERRDSRDDSLERNLDESFKDDGSPNTTLTNMDQSLEMDFQGVPEKELIDIARDMVQKVFYSNRLNVDFVVEVLRQGFLLPMSEASAVRKSLRVYKDWIQCQSYEVKPRFMSEPSVQEPSDTGDPPTYSESQLSGKETAKSDAAQIQDIKDSQTLEEANELVGVTDVDSPPLPQPDKTFDQLDDQIEDSSVHKLDSDTTLKKTITTSFSDEINQSLQQELDKCDVEAGLQATMKVFITHSAHVFLSEPLGNEERHIREQVNICEMVLNLYKNVVMTVTMDKDNWEQLLKVLLKITQGVLGGTPSPTRLSLGKQLAASLFKTLIITWIKANLQIQVSVELWDDFLHVLSSLTHWEELIKEWAKTMDTLTKVLARRVYGLDLNNLPLDKLEEQRRKKIRGQKTDKLNHQPPKSSHARTFSQGWSRTDSVSPQEEYKRLRYDVSKLESHPEVIKENDMAATLKPKDLAKLVQDGSETDLYPTLTRQRSMTVDPGYGEMSLQRSSQLVGDQIASDNLHSSFPTLMSQRSSIEDPGGGIGPADNSAVNFQFTRSSSAGDLLEAVSFVKDEPKCETAQKSLPKSTTFPPANQDSSSQTESSQEPSHTLSKSSTFPANHRQSEIPLTGCFWPTVAWLMSSIEGKTLHFGFTDAAPLLDDSHSLEVGDLQMLEPPDRISIESSLSVHTADSHLSTSMDSDSITPSTFLEELNQDLSPSSQPLFLQSEASTPSQALSLEGDDGSLQETPLGPQSVEGPEVFYRPELSVISGGTKTGWSSDAAVIIWRRMLGALGDINKISNPDHHAQVIKCLWELWQLLAKLRDNLGISTNNLTTPPPPDYIPPLQLIAPWLFKATELPSTHQNGRIWAYRLLCTITIRRQDQPLSKEYLTHFYRLLHVGLNNSEQDVVNTIVKYSTPEFFSCDLPGSTMLILDFIHAANIITNSADMEAPRISALSLLGSLVCFPNMFCNLNLLEPSSTEIVCAKHPDMSTVKDLLLGILLKCGRKEPNSEARCIALCSLSIFLYEELVHATFHNRMKDALNVLLVSLKFSSKQVAQMACDMLVMLSDQAGRLRTHMSETPKKIIEVIAITASSLLPQAHATGDKKLLVSLFFCLLEWCMAVPVTSLLEPTQSNNKEKGELLLHTVFRVLQSAAEEEVIHPRWSTDLAQLASPDYDPHLNLDAIKESRRSLFLDSSISGPHSFIPGTPSQGRASLSSNVVTLTAKMVLCHLMNRLNHFPLGGGPACFTSKVNEFDDLPNLEMDDLTPAIFEAPNVQFFIHNDSSIVSLVQFPTQDTISDEGELLASAQSEVRIIVRDVGGKFSWDACILYGPSDRKMISDKPEEQEVQSIDTSGEGGSEESLTRISSFSHSLSDIRILNRPRSTLPSWDADRDTDLLDELQQFLGYTSPECLLRPGIPLNLPSPAPEEISTPLEKEAVAAIIEQCDLEKNFCSENAERKSMVSQPVEETTHTEPESSFFVCRTLLSQLGILNWNKRSQVDILKKNNQLARELRNLDSRQCRETHKIAVMYVAEGQEDKMSVLSNSAGSKAYENFVAGIGWEIDLATHTGFMGGLEKNQSTGETTPYWATSSVEVIFHVSTRMPSGPEDHNKKMRHLGNDEVHIIWSEHTRDYRRGIIATEFGDVIIVIYPLKNKLFRIQIQRKADVPFFGPLFDGAIVDHIVLPGLVRATAINASRSKRLQLPHYQRFYEERAQYFDTIIKNHKKPSSFEEFAANVFEPSVANKPLTRTKPGHPSHLELHGQGRHSTSQTLPTLKLDIKSQGVSVSLKSSQTHSPSGSVDKAVQPMAPVNPGPSGRSIPSERSALHQTSGSNTNPSNKSTGTGTLEKQSTIRPSSTGTLEKQSTIRPSSKEGDKQVDDTFSGKQTSSSSKTKDKPSPSSGSVTPDLSSS</sequence>